<evidence type="ECO:0000313" key="5">
    <source>
        <dbReference type="Proteomes" id="UP000515135"/>
    </source>
</evidence>
<keyword evidence="3" id="KW-0677">Repeat</keyword>
<keyword evidence="1" id="KW-0433">Leucine-rich repeat</keyword>
<name>A0A6P4XY85_BRABE</name>
<dbReference type="SUPFAM" id="SSF52058">
    <property type="entry name" value="L domain-like"/>
    <property type="match status" value="1"/>
</dbReference>
<evidence type="ECO:0000313" key="6">
    <source>
        <dbReference type="RefSeq" id="XP_019617093.1"/>
    </source>
</evidence>
<dbReference type="AlphaFoldDB" id="A0A6P4XY85"/>
<evidence type="ECO:0000256" key="4">
    <source>
        <dbReference type="SAM" id="SignalP"/>
    </source>
</evidence>
<dbReference type="OrthoDB" id="8948968at2759"/>
<dbReference type="RefSeq" id="XP_019617093.1">
    <property type="nucleotide sequence ID" value="XM_019761534.1"/>
</dbReference>
<proteinExistence type="predicted"/>
<reference evidence="6" key="1">
    <citation type="submission" date="2025-08" db="UniProtKB">
        <authorList>
            <consortium name="RefSeq"/>
        </authorList>
    </citation>
    <scope>IDENTIFICATION</scope>
    <source>
        <tissue evidence="6">Gonad</tissue>
    </source>
</reference>
<dbReference type="PANTHER" id="PTHR24369">
    <property type="entry name" value="ANTIGEN BSP, PUTATIVE-RELATED"/>
    <property type="match status" value="1"/>
</dbReference>
<dbReference type="InterPro" id="IPR032675">
    <property type="entry name" value="LRR_dom_sf"/>
</dbReference>
<organism evidence="5 6">
    <name type="scientific">Branchiostoma belcheri</name>
    <name type="common">Amphioxus</name>
    <dbReference type="NCBI Taxonomy" id="7741"/>
    <lineage>
        <taxon>Eukaryota</taxon>
        <taxon>Metazoa</taxon>
        <taxon>Chordata</taxon>
        <taxon>Cephalochordata</taxon>
        <taxon>Leptocardii</taxon>
        <taxon>Amphioxiformes</taxon>
        <taxon>Branchiostomatidae</taxon>
        <taxon>Branchiostoma</taxon>
    </lineage>
</organism>
<feature type="signal peptide" evidence="4">
    <location>
        <begin position="1"/>
        <end position="21"/>
    </location>
</feature>
<dbReference type="GO" id="GO:0005886">
    <property type="term" value="C:plasma membrane"/>
    <property type="evidence" value="ECO:0007669"/>
    <property type="project" value="TreeGrafter"/>
</dbReference>
<dbReference type="PROSITE" id="PS51450">
    <property type="entry name" value="LRR"/>
    <property type="match status" value="1"/>
</dbReference>
<dbReference type="Gene3D" id="3.80.10.10">
    <property type="entry name" value="Ribonuclease Inhibitor"/>
    <property type="match status" value="1"/>
</dbReference>
<evidence type="ECO:0000256" key="1">
    <source>
        <dbReference type="ARBA" id="ARBA00022614"/>
    </source>
</evidence>
<dbReference type="PANTHER" id="PTHR24369:SF210">
    <property type="entry name" value="CHAOPTIN-RELATED"/>
    <property type="match status" value="1"/>
</dbReference>
<dbReference type="Pfam" id="PF12799">
    <property type="entry name" value="LRR_4"/>
    <property type="match status" value="1"/>
</dbReference>
<dbReference type="SMART" id="SM00369">
    <property type="entry name" value="LRR_TYP"/>
    <property type="match status" value="3"/>
</dbReference>
<dbReference type="KEGG" id="bbel:109464528"/>
<evidence type="ECO:0000256" key="2">
    <source>
        <dbReference type="ARBA" id="ARBA00022729"/>
    </source>
</evidence>
<dbReference type="InterPro" id="IPR050541">
    <property type="entry name" value="LRR_TM_domain-containing"/>
</dbReference>
<accession>A0A6P4XY85</accession>
<keyword evidence="5" id="KW-1185">Reference proteome</keyword>
<dbReference type="InterPro" id="IPR025875">
    <property type="entry name" value="Leu-rich_rpt_4"/>
</dbReference>
<feature type="chain" id="PRO_5028430653" evidence="4">
    <location>
        <begin position="22"/>
        <end position="282"/>
    </location>
</feature>
<evidence type="ECO:0000256" key="3">
    <source>
        <dbReference type="ARBA" id="ARBA00022737"/>
    </source>
</evidence>
<dbReference type="GeneID" id="109464528"/>
<protein>
    <submittedName>
        <fullName evidence="6">Immunoglobulin superfamily containing leucine-rich repeat protein 2-like</fullName>
    </submittedName>
</protein>
<dbReference type="InterPro" id="IPR001611">
    <property type="entry name" value="Leu-rich_rpt"/>
</dbReference>
<dbReference type="Proteomes" id="UP000515135">
    <property type="component" value="Unplaced"/>
</dbReference>
<dbReference type="InterPro" id="IPR003591">
    <property type="entry name" value="Leu-rich_rpt_typical-subtyp"/>
</dbReference>
<keyword evidence="2 4" id="KW-0732">Signal</keyword>
<gene>
    <name evidence="6" type="primary">LOC109464528</name>
</gene>
<sequence>MAVSGLLMLLVLGSLWTGCSCLPDRCRIQRRSYFGTLSLWVDCDHLNLATLPDGIPSNTERFCAEYNNIRNVSYMPSLPGLLWLDLGTNAIESFAWTSLRNLPNLRFLYLNINRLRYVQLGNVIEHLPKLKHVDLSYNKITSISRYELGRPQVKKAYIMDNPFHCDCYLFWLIEKMACLTACKGEDEKACCLSCSACFLAGILKYKAFRMTCHSPNGLKNLPLSDVFSHLTGCWPHQPTTEAHDYSPNILLSAMAGTLSSLTLMILCHHLYERKCYGYVHVH</sequence>